<evidence type="ECO:0000256" key="1">
    <source>
        <dbReference type="SAM" id="SignalP"/>
    </source>
</evidence>
<dbReference type="Proteomes" id="UP000799757">
    <property type="component" value="Unassembled WGS sequence"/>
</dbReference>
<dbReference type="AlphaFoldDB" id="A0A6A6XDF3"/>
<reference evidence="2" key="1">
    <citation type="journal article" date="2020" name="Stud. Mycol.">
        <title>101 Dothideomycetes genomes: a test case for predicting lifestyles and emergence of pathogens.</title>
        <authorList>
            <person name="Haridas S."/>
            <person name="Albert R."/>
            <person name="Binder M."/>
            <person name="Bloem J."/>
            <person name="Labutti K."/>
            <person name="Salamov A."/>
            <person name="Andreopoulos B."/>
            <person name="Baker S."/>
            <person name="Barry K."/>
            <person name="Bills G."/>
            <person name="Bluhm B."/>
            <person name="Cannon C."/>
            <person name="Castanera R."/>
            <person name="Culley D."/>
            <person name="Daum C."/>
            <person name="Ezra D."/>
            <person name="Gonzalez J."/>
            <person name="Henrissat B."/>
            <person name="Kuo A."/>
            <person name="Liang C."/>
            <person name="Lipzen A."/>
            <person name="Lutzoni F."/>
            <person name="Magnuson J."/>
            <person name="Mondo S."/>
            <person name="Nolan M."/>
            <person name="Ohm R."/>
            <person name="Pangilinan J."/>
            <person name="Park H.-J."/>
            <person name="Ramirez L."/>
            <person name="Alfaro M."/>
            <person name="Sun H."/>
            <person name="Tritt A."/>
            <person name="Yoshinaga Y."/>
            <person name="Zwiers L.-H."/>
            <person name="Turgeon B."/>
            <person name="Goodwin S."/>
            <person name="Spatafora J."/>
            <person name="Crous P."/>
            <person name="Grigoriev I."/>
        </authorList>
    </citation>
    <scope>NUCLEOTIDE SEQUENCE</scope>
    <source>
        <strain evidence="2">CBS 109.77</strain>
    </source>
</reference>
<feature type="signal peptide" evidence="1">
    <location>
        <begin position="1"/>
        <end position="19"/>
    </location>
</feature>
<dbReference type="Pfam" id="PF17132">
    <property type="entry name" value="Glyco_hydro_106"/>
    <property type="match status" value="1"/>
</dbReference>
<evidence type="ECO:0000313" key="2">
    <source>
        <dbReference type="EMBL" id="KAF2794610.1"/>
    </source>
</evidence>
<sequence length="1010" mass="111564">MQHPLTFFSIALALGVSLAKNPLDPSFDAIVEKGTFENPSVNVRPKFRYWIPDASVDTEVVASNVKSAREVGAGGLELLGYYLYGGPPSNGAGRGTYSPVDWAEYGFGTPAWHTVFKAFVQAHKDNDLIMDFAMGPNQGTGVPAPIDSEGLMWDLSAFNVSIPIGGSFDGVLPGWGLGTLQAAVSGTVLGVENVTSQDPSGGLPGDRALNRTQYTLSADSLTDVTDQVDGSGRLHVDFSRLDVSSTAENHIIFAVYLYKSHYRAQQGPLEIKGQQSVPQSYIGNGSWAVDHFSALGARVMTKFWEEHILNNGTKYLLQDVGNYAWEDSVEIEANVYWTQNLSSIFEEQHHYSINKWLPILFHRNGKYKQSNPGVWWVTDEPGKGNNHVADYRATLASQYRVYESEVNKWVEEYLKLQFSAQLSYNLPMDMLANIPVVDAPETESLDFSDLIDGYRQYSGPANLARRRVISSECGAVRGEAYAQTLPEILWKVKRSYAGSVNQFVFHGFPYSGQYGNTTWPTWTTFNYQYSGMHGPHEPAWEFYRDLFDFIARNNWVFQSGIPRMDVAIWQKMTVYPGHIEARTYEPTDLEELGYSYEYLSPDNLQLPAAKVVDGILAPDAQAFKLFVVRANDSLTLDGVSKLIEFGNAGLPIILAGGVPSTVLGTLAPTLLRQVLRDLDTLARLPNVHVTSSYLVASTVASIGIQPLTRISTNASWYTYWRSDPASDIDYVFLYNDAMHLPQGSGASEGTVEFQSTKVPYEYNAWTGEKRPILTYTTTNTSTIVPFRLAGNQSTIIAFIPNSEEVINATVHLTTASTGILDSINTKNGSLLLKHWDPPSDLYNYTAGAHKHNTTHHLPTLVSWLDIPGLQNVSGRGYYSTNFTWPPVSIHNMSNSKSDSRSTPDGAFIDFGPIHHTLRASVNGHRLPPLDVTHARADIGPYLVAGVNTVEAVVATPLGNVLRPIWWQLMSSGEGPGSADAGPSKGFVEPPLGRYGLQWDVRVVDYWEVRL</sequence>
<gene>
    <name evidence="2" type="ORF">K505DRAFT_303710</name>
</gene>
<feature type="chain" id="PRO_5025649372" description="Secreted protein" evidence="1">
    <location>
        <begin position="20"/>
        <end position="1010"/>
    </location>
</feature>
<dbReference type="PANTHER" id="PTHR36848">
    <property type="entry name" value="DNA-BINDING PROTEIN (PUTATIVE SECRETED PROTEIN)-RELATED"/>
    <property type="match status" value="1"/>
</dbReference>
<dbReference type="EMBL" id="MU001885">
    <property type="protein sequence ID" value="KAF2794610.1"/>
    <property type="molecule type" value="Genomic_DNA"/>
</dbReference>
<dbReference type="OrthoDB" id="2588159at2759"/>
<dbReference type="InterPro" id="IPR053161">
    <property type="entry name" value="Ulvan_degrading_GH"/>
</dbReference>
<evidence type="ECO:0008006" key="4">
    <source>
        <dbReference type="Google" id="ProtNLM"/>
    </source>
</evidence>
<accession>A0A6A6XDF3</accession>
<name>A0A6A6XDF3_9PLEO</name>
<organism evidence="2 3">
    <name type="scientific">Melanomma pulvis-pyrius CBS 109.77</name>
    <dbReference type="NCBI Taxonomy" id="1314802"/>
    <lineage>
        <taxon>Eukaryota</taxon>
        <taxon>Fungi</taxon>
        <taxon>Dikarya</taxon>
        <taxon>Ascomycota</taxon>
        <taxon>Pezizomycotina</taxon>
        <taxon>Dothideomycetes</taxon>
        <taxon>Pleosporomycetidae</taxon>
        <taxon>Pleosporales</taxon>
        <taxon>Melanommataceae</taxon>
        <taxon>Melanomma</taxon>
    </lineage>
</organism>
<keyword evidence="3" id="KW-1185">Reference proteome</keyword>
<dbReference type="PANTHER" id="PTHR36848:SF2">
    <property type="entry name" value="SECRETED PROTEIN"/>
    <property type="match status" value="1"/>
</dbReference>
<protein>
    <recommendedName>
        <fullName evidence="4">Secreted protein</fullName>
    </recommendedName>
</protein>
<evidence type="ECO:0000313" key="3">
    <source>
        <dbReference type="Proteomes" id="UP000799757"/>
    </source>
</evidence>
<proteinExistence type="predicted"/>
<keyword evidence="1" id="KW-0732">Signal</keyword>